<evidence type="ECO:0000259" key="6">
    <source>
        <dbReference type="PROSITE" id="PS50893"/>
    </source>
</evidence>
<evidence type="ECO:0000256" key="4">
    <source>
        <dbReference type="ARBA" id="ARBA00022741"/>
    </source>
</evidence>
<dbReference type="InterPro" id="IPR013563">
    <property type="entry name" value="Oligopep_ABC_C"/>
</dbReference>
<dbReference type="EMBL" id="JANCLU010000005">
    <property type="protein sequence ID" value="MCP8938244.1"/>
    <property type="molecule type" value="Genomic_DNA"/>
</dbReference>
<dbReference type="Proteomes" id="UP001205890">
    <property type="component" value="Unassembled WGS sequence"/>
</dbReference>
<evidence type="ECO:0000256" key="1">
    <source>
        <dbReference type="ARBA" id="ARBA00004417"/>
    </source>
</evidence>
<dbReference type="PROSITE" id="PS50893">
    <property type="entry name" value="ABC_TRANSPORTER_2"/>
    <property type="match status" value="1"/>
</dbReference>
<dbReference type="CDD" id="cd03257">
    <property type="entry name" value="ABC_NikE_OppD_transporters"/>
    <property type="match status" value="1"/>
</dbReference>
<dbReference type="RefSeq" id="WP_254739977.1">
    <property type="nucleotide sequence ID" value="NZ_JANCLU010000005.1"/>
</dbReference>
<evidence type="ECO:0000256" key="5">
    <source>
        <dbReference type="ARBA" id="ARBA00022840"/>
    </source>
</evidence>
<dbReference type="InterPro" id="IPR050319">
    <property type="entry name" value="ABC_transp_ATP-bind"/>
</dbReference>
<sequence>MRDDGSRALLLSVRGLAKRFPVHRGLFRRRAGEVHALNGVDLDIAPGETLGLVGESGSGKTTAGRAILRLLEPSEGLAFFRSRTVAQAGGPETVDLFQAPPSQLRLLRRDMQIVFQDPYSSLNPRLRIGTNVAEPLRAAGMSRPSRREMVAQLLDDVGLASSLMERFPHELSGGQRQRVAIARALALQPQFIVADEAVSALDVSIQAQVLNLFLELQRARGLAYLFVAHNLAVVRYVSHRIAVMYLGRIVELADTDALFAQPRHPYTEALIDSVPGAEGARAVVQGEPPNPIRPPSGCPFHPRCRYAQPVCATERPPLRQITPASAAACHFAETLDLQGV</sequence>
<dbReference type="Pfam" id="PF00005">
    <property type="entry name" value="ABC_tran"/>
    <property type="match status" value="1"/>
</dbReference>
<name>A0ABT1L9X0_9HYPH</name>
<accession>A0ABT1L9X0</accession>
<dbReference type="PROSITE" id="PS00211">
    <property type="entry name" value="ABC_TRANSPORTER_1"/>
    <property type="match status" value="1"/>
</dbReference>
<keyword evidence="3" id="KW-0813">Transport</keyword>
<gene>
    <name evidence="7" type="ORF">NK718_06930</name>
</gene>
<evidence type="ECO:0000313" key="8">
    <source>
        <dbReference type="Proteomes" id="UP001205890"/>
    </source>
</evidence>
<evidence type="ECO:0000256" key="3">
    <source>
        <dbReference type="ARBA" id="ARBA00022448"/>
    </source>
</evidence>
<keyword evidence="8" id="KW-1185">Reference proteome</keyword>
<dbReference type="PANTHER" id="PTHR43776:SF7">
    <property type="entry name" value="D,D-DIPEPTIDE TRANSPORT ATP-BINDING PROTEIN DDPF-RELATED"/>
    <property type="match status" value="1"/>
</dbReference>
<dbReference type="InterPro" id="IPR027417">
    <property type="entry name" value="P-loop_NTPase"/>
</dbReference>
<dbReference type="InterPro" id="IPR003593">
    <property type="entry name" value="AAA+_ATPase"/>
</dbReference>
<dbReference type="Gene3D" id="3.40.50.300">
    <property type="entry name" value="P-loop containing nucleotide triphosphate hydrolases"/>
    <property type="match status" value="1"/>
</dbReference>
<protein>
    <submittedName>
        <fullName evidence="7">ABC transporter ATP-binding protein</fullName>
    </submittedName>
</protein>
<dbReference type="SUPFAM" id="SSF52540">
    <property type="entry name" value="P-loop containing nucleoside triphosphate hydrolases"/>
    <property type="match status" value="1"/>
</dbReference>
<comment type="subcellular location">
    <subcellularLocation>
        <location evidence="1">Cell inner membrane</location>
        <topology evidence="1">Peripheral membrane protein</topology>
    </subcellularLocation>
</comment>
<organism evidence="7 8">
    <name type="scientific">Alsobacter ponti</name>
    <dbReference type="NCBI Taxonomy" id="2962936"/>
    <lineage>
        <taxon>Bacteria</taxon>
        <taxon>Pseudomonadati</taxon>
        <taxon>Pseudomonadota</taxon>
        <taxon>Alphaproteobacteria</taxon>
        <taxon>Hyphomicrobiales</taxon>
        <taxon>Alsobacteraceae</taxon>
        <taxon>Alsobacter</taxon>
    </lineage>
</organism>
<dbReference type="InterPro" id="IPR003439">
    <property type="entry name" value="ABC_transporter-like_ATP-bd"/>
</dbReference>
<comment type="caution">
    <text evidence="7">The sequence shown here is derived from an EMBL/GenBank/DDBJ whole genome shotgun (WGS) entry which is preliminary data.</text>
</comment>
<feature type="domain" description="ABC transporter" evidence="6">
    <location>
        <begin position="11"/>
        <end position="271"/>
    </location>
</feature>
<keyword evidence="4" id="KW-0547">Nucleotide-binding</keyword>
<dbReference type="PANTHER" id="PTHR43776">
    <property type="entry name" value="TRANSPORT ATP-BINDING PROTEIN"/>
    <property type="match status" value="1"/>
</dbReference>
<dbReference type="InterPro" id="IPR017871">
    <property type="entry name" value="ABC_transporter-like_CS"/>
</dbReference>
<dbReference type="GO" id="GO:0005524">
    <property type="term" value="F:ATP binding"/>
    <property type="evidence" value="ECO:0007669"/>
    <property type="project" value="UniProtKB-KW"/>
</dbReference>
<dbReference type="NCBIfam" id="TIGR01727">
    <property type="entry name" value="oligo_HPY"/>
    <property type="match status" value="1"/>
</dbReference>
<evidence type="ECO:0000313" key="7">
    <source>
        <dbReference type="EMBL" id="MCP8938244.1"/>
    </source>
</evidence>
<proteinExistence type="inferred from homology"/>
<reference evidence="7 8" key="1">
    <citation type="submission" date="2022-07" db="EMBL/GenBank/DDBJ databases">
        <authorList>
            <person name="Li W.-J."/>
            <person name="Deng Q.-Q."/>
        </authorList>
    </citation>
    <scope>NUCLEOTIDE SEQUENCE [LARGE SCALE GENOMIC DNA]</scope>
    <source>
        <strain evidence="7 8">SYSU M60028</strain>
    </source>
</reference>
<dbReference type="Pfam" id="PF08352">
    <property type="entry name" value="oligo_HPY"/>
    <property type="match status" value="1"/>
</dbReference>
<keyword evidence="5 7" id="KW-0067">ATP-binding</keyword>
<comment type="similarity">
    <text evidence="2">Belongs to the ABC transporter superfamily.</text>
</comment>
<dbReference type="SMART" id="SM00382">
    <property type="entry name" value="AAA"/>
    <property type="match status" value="1"/>
</dbReference>
<evidence type="ECO:0000256" key="2">
    <source>
        <dbReference type="ARBA" id="ARBA00005417"/>
    </source>
</evidence>